<feature type="transmembrane region" description="Helical" evidence="1">
    <location>
        <begin position="110"/>
        <end position="127"/>
    </location>
</feature>
<protein>
    <recommendedName>
        <fullName evidence="4">Integral membrane protein</fullName>
    </recommendedName>
</protein>
<dbReference type="EMBL" id="JBBLYY010000019">
    <property type="protein sequence ID" value="MEK0170361.1"/>
    <property type="molecule type" value="Genomic_DNA"/>
</dbReference>
<proteinExistence type="predicted"/>
<organism evidence="2 3">
    <name type="scientific">Curtobacterium citreum</name>
    <dbReference type="NCBI Taxonomy" id="2036"/>
    <lineage>
        <taxon>Bacteria</taxon>
        <taxon>Bacillati</taxon>
        <taxon>Actinomycetota</taxon>
        <taxon>Actinomycetes</taxon>
        <taxon>Micrococcales</taxon>
        <taxon>Microbacteriaceae</taxon>
        <taxon>Curtobacterium</taxon>
    </lineage>
</organism>
<dbReference type="RefSeq" id="WP_340195763.1">
    <property type="nucleotide sequence ID" value="NZ_JBBKAP010000009.1"/>
</dbReference>
<feature type="transmembrane region" description="Helical" evidence="1">
    <location>
        <begin position="133"/>
        <end position="150"/>
    </location>
</feature>
<gene>
    <name evidence="2" type="ORF">WMN62_02665</name>
</gene>
<sequence>MDRFRRLPLPALLTMLFVVLWSVWFATGLLTGSDDFAPFERAIGAIAYATIATAGFGIAIAIRRRRAGGTETAVGIQRAVRTGVLPESADPVVWARELDSTRWRYRNNRVVVPIAGVLFAAFSVWAALVISPWWWLLLVLFMGMCAYSVWETRRALRNIDHLLTTLRGSWTVPQSSSP</sequence>
<accession>A0ABU8Y8D0</accession>
<name>A0ABU8Y8D0_9MICO</name>
<comment type="caution">
    <text evidence="2">The sequence shown here is derived from an EMBL/GenBank/DDBJ whole genome shotgun (WGS) entry which is preliminary data.</text>
</comment>
<reference evidence="2 3" key="1">
    <citation type="submission" date="2024-03" db="EMBL/GenBank/DDBJ databases">
        <title>Whole genomes of four grape xylem sap localized bacterial endophytes.</title>
        <authorList>
            <person name="Kumar G."/>
            <person name="Savka M.A."/>
        </authorList>
    </citation>
    <scope>NUCLEOTIDE SEQUENCE [LARGE SCALE GENOMIC DNA]</scope>
    <source>
        <strain evidence="2 3">RIT_GXS8</strain>
    </source>
</reference>
<feature type="transmembrane region" description="Helical" evidence="1">
    <location>
        <begin position="12"/>
        <end position="30"/>
    </location>
</feature>
<evidence type="ECO:0000256" key="1">
    <source>
        <dbReference type="SAM" id="Phobius"/>
    </source>
</evidence>
<keyword evidence="3" id="KW-1185">Reference proteome</keyword>
<keyword evidence="1" id="KW-1133">Transmembrane helix</keyword>
<evidence type="ECO:0008006" key="4">
    <source>
        <dbReference type="Google" id="ProtNLM"/>
    </source>
</evidence>
<keyword evidence="1" id="KW-0472">Membrane</keyword>
<evidence type="ECO:0000313" key="3">
    <source>
        <dbReference type="Proteomes" id="UP001370299"/>
    </source>
</evidence>
<evidence type="ECO:0000313" key="2">
    <source>
        <dbReference type="EMBL" id="MEK0170361.1"/>
    </source>
</evidence>
<keyword evidence="1" id="KW-0812">Transmembrane</keyword>
<dbReference type="Proteomes" id="UP001370299">
    <property type="component" value="Unassembled WGS sequence"/>
</dbReference>
<feature type="transmembrane region" description="Helical" evidence="1">
    <location>
        <begin position="42"/>
        <end position="62"/>
    </location>
</feature>